<gene>
    <name evidence="6" type="ordered locus">cce_4255</name>
</gene>
<dbReference type="SUPFAM" id="SSF50156">
    <property type="entry name" value="PDZ domain-like"/>
    <property type="match status" value="1"/>
</dbReference>
<dbReference type="Pfam" id="PF13180">
    <property type="entry name" value="PDZ_2"/>
    <property type="match status" value="1"/>
</dbReference>
<organism evidence="6 7">
    <name type="scientific">Crocosphaera subtropica (strain ATCC 51142 / BH68)</name>
    <name type="common">Cyanothece sp. (strain ATCC 51142)</name>
    <dbReference type="NCBI Taxonomy" id="43989"/>
    <lineage>
        <taxon>Bacteria</taxon>
        <taxon>Bacillati</taxon>
        <taxon>Cyanobacteriota</taxon>
        <taxon>Cyanophyceae</taxon>
        <taxon>Oscillatoriophycideae</taxon>
        <taxon>Chroococcales</taxon>
        <taxon>Aphanothecaceae</taxon>
        <taxon>Crocosphaera</taxon>
        <taxon>Crocosphaera subtropica</taxon>
    </lineage>
</organism>
<keyword evidence="2 6" id="KW-0645">Protease</keyword>
<protein>
    <submittedName>
        <fullName evidence="6">Protease</fullName>
    </submittedName>
</protein>
<dbReference type="EMBL" id="CP000806">
    <property type="protein sequence ID" value="ACB53603.1"/>
    <property type="molecule type" value="Genomic_DNA"/>
</dbReference>
<keyword evidence="7" id="KW-1185">Reference proteome</keyword>
<evidence type="ECO:0000313" key="6">
    <source>
        <dbReference type="EMBL" id="ACB53603.1"/>
    </source>
</evidence>
<dbReference type="OrthoDB" id="9807133at2"/>
<comment type="similarity">
    <text evidence="1">Belongs to the peptidase S1C family.</text>
</comment>
<dbReference type="SMART" id="SM00228">
    <property type="entry name" value="PDZ"/>
    <property type="match status" value="1"/>
</dbReference>
<dbReference type="HOGENOM" id="CLU_020120_1_2_3"/>
<evidence type="ECO:0000256" key="2">
    <source>
        <dbReference type="ARBA" id="ARBA00022670"/>
    </source>
</evidence>
<dbReference type="Gene3D" id="2.40.10.10">
    <property type="entry name" value="Trypsin-like serine proteases"/>
    <property type="match status" value="2"/>
</dbReference>
<dbReference type="PANTHER" id="PTHR22939:SF129">
    <property type="entry name" value="SERINE PROTEASE HTRA2, MITOCHONDRIAL"/>
    <property type="match status" value="1"/>
</dbReference>
<dbReference type="InterPro" id="IPR009003">
    <property type="entry name" value="Peptidase_S1_PA"/>
</dbReference>
<keyword evidence="4" id="KW-0472">Membrane</keyword>
<dbReference type="InterPro" id="IPR048172">
    <property type="entry name" value="HhoA_HhoB_HtrA-like"/>
</dbReference>
<dbReference type="RefSeq" id="WP_009543676.1">
    <property type="nucleotide sequence ID" value="NC_010546.1"/>
</dbReference>
<feature type="domain" description="PDZ" evidence="5">
    <location>
        <begin position="317"/>
        <end position="386"/>
    </location>
</feature>
<dbReference type="InterPro" id="IPR001478">
    <property type="entry name" value="PDZ"/>
</dbReference>
<reference evidence="6 7" key="1">
    <citation type="journal article" date="2008" name="Proc. Natl. Acad. Sci. U.S.A.">
        <title>The genome of Cyanothece 51142, a unicellular diazotrophic cyanobacterium important in the marine nitrogen cycle.</title>
        <authorList>
            <person name="Welsh E.A."/>
            <person name="Liberton M."/>
            <person name="Stoeckel J."/>
            <person name="Loh T."/>
            <person name="Elvitigala T."/>
            <person name="Wang C."/>
            <person name="Wollam A."/>
            <person name="Fulton R.S."/>
            <person name="Clifton S.W."/>
            <person name="Jacobs J.M."/>
            <person name="Aurora R."/>
            <person name="Ghosh B.K."/>
            <person name="Sherman L.A."/>
            <person name="Smith R.D."/>
            <person name="Wilson R.K."/>
            <person name="Pakrasi H.B."/>
        </authorList>
    </citation>
    <scope>NUCLEOTIDE SEQUENCE [LARGE SCALE GENOMIC DNA]</scope>
    <source>
        <strain evidence="7">ATCC 51142 / BH68</strain>
    </source>
</reference>
<dbReference type="PANTHER" id="PTHR22939">
    <property type="entry name" value="SERINE PROTEASE FAMILY S1C HTRA-RELATED"/>
    <property type="match status" value="1"/>
</dbReference>
<keyword evidence="4" id="KW-0812">Transmembrane</keyword>
<dbReference type="Pfam" id="PF13365">
    <property type="entry name" value="Trypsin_2"/>
    <property type="match status" value="1"/>
</dbReference>
<dbReference type="PRINTS" id="PR00834">
    <property type="entry name" value="PROTEASES2C"/>
</dbReference>
<dbReference type="KEGG" id="cyt:cce_4255"/>
<dbReference type="AlphaFoldDB" id="B1WSM4"/>
<sequence length="414" mass="43891">MKNHSLNQSYPSTKMKNSHRSILQKPLTYVSMILLGMGVGIGGTIAYSYPNLFSEKTETIAPSAKTEIPEEWASLPPITSENFVTDVVQKVGPAVVRIDASRTVKTEVPPMFNDPFFRRFFGSQIPNMPEEEIQRGTGSGFILSNDGKILTNAHVVAGSQDVTVTLKDGRTFTGRVLGTDPVTDIAVIDIEADNLPTVKAGNSDTLNVGEWAIAIGNPLGLDNTVTTGIISATGRRSSQVGVGDKRVDFIQTDAAINPGNSGGPLLNARGEVIGVNTAIFRNAQGIGFSIPINRAQEIADQLIAKGTVEHPYMGIQMVEITPEIKEKLQQTAGLTVNADSGILIVNVVPNSPAAAAGLKAGDVIQSINQQPLATPSEVQKAVEQIQVGSTIPVEVERNGKPLSLNVKVGLLPNG</sequence>
<dbReference type="MEROPS" id="S01.482"/>
<dbReference type="PROSITE" id="PS50106">
    <property type="entry name" value="PDZ"/>
    <property type="match status" value="1"/>
</dbReference>
<dbReference type="NCBIfam" id="NF041521">
    <property type="entry name" value="HhoA_HhoB_HtrA"/>
    <property type="match status" value="1"/>
</dbReference>
<dbReference type="GO" id="GO:0004252">
    <property type="term" value="F:serine-type endopeptidase activity"/>
    <property type="evidence" value="ECO:0007669"/>
    <property type="project" value="InterPro"/>
</dbReference>
<dbReference type="eggNOG" id="COG0265">
    <property type="taxonomic scope" value="Bacteria"/>
</dbReference>
<evidence type="ECO:0000313" key="7">
    <source>
        <dbReference type="Proteomes" id="UP000001203"/>
    </source>
</evidence>
<dbReference type="InterPro" id="IPR001940">
    <property type="entry name" value="Peptidase_S1C"/>
</dbReference>
<dbReference type="GO" id="GO:0006508">
    <property type="term" value="P:proteolysis"/>
    <property type="evidence" value="ECO:0007669"/>
    <property type="project" value="UniProtKB-KW"/>
</dbReference>
<dbReference type="SUPFAM" id="SSF50494">
    <property type="entry name" value="Trypsin-like serine proteases"/>
    <property type="match status" value="1"/>
</dbReference>
<dbReference type="InterPro" id="IPR043504">
    <property type="entry name" value="Peptidase_S1_PA_chymotrypsin"/>
</dbReference>
<keyword evidence="4" id="KW-1133">Transmembrane helix</keyword>
<proteinExistence type="inferred from homology"/>
<dbReference type="InterPro" id="IPR036034">
    <property type="entry name" value="PDZ_sf"/>
</dbReference>
<name>B1WSM4_CROS5</name>
<evidence type="ECO:0000256" key="4">
    <source>
        <dbReference type="SAM" id="Phobius"/>
    </source>
</evidence>
<dbReference type="STRING" id="43989.cce_4255"/>
<evidence type="ECO:0000256" key="1">
    <source>
        <dbReference type="ARBA" id="ARBA00010541"/>
    </source>
</evidence>
<dbReference type="Proteomes" id="UP000001203">
    <property type="component" value="Chromosome circular"/>
</dbReference>
<keyword evidence="3" id="KW-0378">Hydrolase</keyword>
<evidence type="ECO:0000259" key="5">
    <source>
        <dbReference type="PROSITE" id="PS50106"/>
    </source>
</evidence>
<dbReference type="Gene3D" id="2.30.42.10">
    <property type="match status" value="1"/>
</dbReference>
<feature type="transmembrane region" description="Helical" evidence="4">
    <location>
        <begin position="27"/>
        <end position="49"/>
    </location>
</feature>
<accession>B1WSM4</accession>
<evidence type="ECO:0000256" key="3">
    <source>
        <dbReference type="ARBA" id="ARBA00022801"/>
    </source>
</evidence>